<feature type="region of interest" description="Disordered" evidence="1">
    <location>
        <begin position="279"/>
        <end position="327"/>
    </location>
</feature>
<gene>
    <name evidence="2" type="ORF">N7463_007302</name>
</gene>
<accession>A0A9W9XW38</accession>
<feature type="compositionally biased region" description="Low complexity" evidence="1">
    <location>
        <begin position="139"/>
        <end position="149"/>
    </location>
</feature>
<dbReference type="OrthoDB" id="4307987at2759"/>
<organism evidence="2 3">
    <name type="scientific">Penicillium fimorum</name>
    <dbReference type="NCBI Taxonomy" id="1882269"/>
    <lineage>
        <taxon>Eukaryota</taxon>
        <taxon>Fungi</taxon>
        <taxon>Dikarya</taxon>
        <taxon>Ascomycota</taxon>
        <taxon>Pezizomycotina</taxon>
        <taxon>Eurotiomycetes</taxon>
        <taxon>Eurotiomycetidae</taxon>
        <taxon>Eurotiales</taxon>
        <taxon>Aspergillaceae</taxon>
        <taxon>Penicillium</taxon>
    </lineage>
</organism>
<feature type="compositionally biased region" description="Basic and acidic residues" evidence="1">
    <location>
        <begin position="294"/>
        <end position="304"/>
    </location>
</feature>
<dbReference type="Proteomes" id="UP001149954">
    <property type="component" value="Unassembled WGS sequence"/>
</dbReference>
<name>A0A9W9XW38_9EURO</name>
<proteinExistence type="predicted"/>
<comment type="caution">
    <text evidence="2">The sequence shown here is derived from an EMBL/GenBank/DDBJ whole genome shotgun (WGS) entry which is preliminary data.</text>
</comment>
<dbReference type="AlphaFoldDB" id="A0A9W9XW38"/>
<evidence type="ECO:0000313" key="3">
    <source>
        <dbReference type="Proteomes" id="UP001149954"/>
    </source>
</evidence>
<sequence>MLRRIRHSLNCLPRRHCSCDSDSDSSVVRRPKRTQRGTRPNRPVVNAPKQALRQPLPKNVGKTPAPVEPNPRNKGEENEEVEGEEEEDVEGEEDEDEENEEVKDDDGSDNYYSADPPLTEVSRTGITPAMSEANIGGESSSSDDPSSLSTRYPHADCPPELSDVYSNNSSSSDDFHSVPTRNLHTAITLEMSDANLSESQYHSFPESEGSSFPVSFSSARGTSTDEEGYNGADEDCYNFDGIQHHDEEMYDDETAPELQEIGELTEYYSSEYNSRSWLSTSSDRRRRRSLESQARADAEYRDLHGSGSSSGSNKRQRLERSSDIASGRVRSDAVPTLRDIFRYRKKGVQYQRWIDNPEEPGCNVYPATLTIEQMTDGIQPCPWTIQASYPTTEPMALQGGDAESMNIARGGERYRYTHLRRDPGPNSHDTCEFEHRVARGILVAERLWKEDGPHWNEVARAQYLLDFNLKTLRHVVFTDVWNEETAPYIRQELYPRLGVTWTQAGNVDCMVFEHSSTEYHELLGTQLGKGVACLVLSSFPRGTMKIARIFTWSNSALPQIRFVIEPVTGAPIVVATAA</sequence>
<evidence type="ECO:0000313" key="2">
    <source>
        <dbReference type="EMBL" id="KAJ5504428.1"/>
    </source>
</evidence>
<dbReference type="EMBL" id="JAPWDS010000003">
    <property type="protein sequence ID" value="KAJ5504428.1"/>
    <property type="molecule type" value="Genomic_DNA"/>
</dbReference>
<feature type="compositionally biased region" description="Acidic residues" evidence="1">
    <location>
        <begin position="224"/>
        <end position="237"/>
    </location>
</feature>
<feature type="compositionally biased region" description="Acidic residues" evidence="1">
    <location>
        <begin position="77"/>
        <end position="108"/>
    </location>
</feature>
<reference evidence="2" key="1">
    <citation type="submission" date="2022-12" db="EMBL/GenBank/DDBJ databases">
        <authorList>
            <person name="Petersen C."/>
        </authorList>
    </citation>
    <scope>NUCLEOTIDE SEQUENCE</scope>
    <source>
        <strain evidence="2">IBT 29495</strain>
    </source>
</reference>
<feature type="compositionally biased region" description="Low complexity" evidence="1">
    <location>
        <begin position="203"/>
        <end position="218"/>
    </location>
</feature>
<reference evidence="2" key="2">
    <citation type="journal article" date="2023" name="IMA Fungus">
        <title>Comparative genomic study of the Penicillium genus elucidates a diverse pangenome and 15 lateral gene transfer events.</title>
        <authorList>
            <person name="Petersen C."/>
            <person name="Sorensen T."/>
            <person name="Nielsen M.R."/>
            <person name="Sondergaard T.E."/>
            <person name="Sorensen J.L."/>
            <person name="Fitzpatrick D.A."/>
            <person name="Frisvad J.C."/>
            <person name="Nielsen K.L."/>
        </authorList>
    </citation>
    <scope>NUCLEOTIDE SEQUENCE</scope>
    <source>
        <strain evidence="2">IBT 29495</strain>
    </source>
</reference>
<feature type="region of interest" description="Disordered" evidence="1">
    <location>
        <begin position="198"/>
        <end position="239"/>
    </location>
</feature>
<evidence type="ECO:0000256" key="1">
    <source>
        <dbReference type="SAM" id="MobiDB-lite"/>
    </source>
</evidence>
<keyword evidence="3" id="KW-1185">Reference proteome</keyword>
<protein>
    <submittedName>
        <fullName evidence="2">Uncharacterized protein</fullName>
    </submittedName>
</protein>
<feature type="region of interest" description="Disordered" evidence="1">
    <location>
        <begin position="16"/>
        <end position="178"/>
    </location>
</feature>